<organism evidence="2 3">
    <name type="scientific">Peronospora matthiolae</name>
    <dbReference type="NCBI Taxonomy" id="2874970"/>
    <lineage>
        <taxon>Eukaryota</taxon>
        <taxon>Sar</taxon>
        <taxon>Stramenopiles</taxon>
        <taxon>Oomycota</taxon>
        <taxon>Peronosporomycetes</taxon>
        <taxon>Peronosporales</taxon>
        <taxon>Peronosporaceae</taxon>
        <taxon>Peronospora</taxon>
    </lineage>
</organism>
<protein>
    <recommendedName>
        <fullName evidence="1">Reverse transcriptase domain-containing protein</fullName>
    </recommendedName>
</protein>
<dbReference type="EMBL" id="CAKLBY020000313">
    <property type="protein sequence ID" value="CAK7945175.1"/>
    <property type="molecule type" value="Genomic_DNA"/>
</dbReference>
<dbReference type="InterPro" id="IPR051320">
    <property type="entry name" value="Viral_Replic_Matur_Polypro"/>
</dbReference>
<dbReference type="InterPro" id="IPR041577">
    <property type="entry name" value="RT_RNaseH_2"/>
</dbReference>
<dbReference type="CDD" id="cd01647">
    <property type="entry name" value="RT_LTR"/>
    <property type="match status" value="1"/>
</dbReference>
<feature type="domain" description="Reverse transcriptase" evidence="1">
    <location>
        <begin position="1"/>
        <end position="140"/>
    </location>
</feature>
<reference evidence="2" key="1">
    <citation type="submission" date="2024-01" db="EMBL/GenBank/DDBJ databases">
        <authorList>
            <person name="Webb A."/>
        </authorList>
    </citation>
    <scope>NUCLEOTIDE SEQUENCE</scope>
    <source>
        <strain evidence="2">Pm1</strain>
    </source>
</reference>
<dbReference type="InterPro" id="IPR043128">
    <property type="entry name" value="Rev_trsase/Diguanyl_cyclase"/>
</dbReference>
<name>A0AAV1VEB7_9STRA</name>
<dbReference type="Pfam" id="PF17919">
    <property type="entry name" value="RT_RNaseH_2"/>
    <property type="match status" value="1"/>
</dbReference>
<sequence>MASGFWVVEMTERAKLISAFVTPFGLFEWLRMPFGLMNAPQIYQRLVDNALYGYLKIGQISASDGPIDVFKDGEPETDRRPSILGRRSYIDDILIPATSWGSLYTKVERLLEACDKWNLSISLTKSFWGCRKVDYLGHRVSMDGLEAQPKNLESLVNIPFPSTLRAMQSFLGSLNYYRRFIEDFAVYAAVLYELRESDFFEIGRSQLAAGDECSNEGRWTEAKVAFTMLKAKIATAPMLKHFDPDRSPVIVVYASKWAVSAALIQEYDGVYHPVTFTSRTLKPNELNYGMVEKKCWRYFSRGLNGRLGRWAALLSNWTMEVKKFERGEEEILGMLAASITPRGEVEEMLIAISPRKDCRLKISMPPPTVETDEELLVASFDGSARIKKKGGSFSAVIWKLPEWTIVAAESRYVHDLTVNEAEYNGLLLCFELLAGLDRGD</sequence>
<dbReference type="AlphaFoldDB" id="A0AAV1VEB7"/>
<dbReference type="Proteomes" id="UP001162060">
    <property type="component" value="Unassembled WGS sequence"/>
</dbReference>
<evidence type="ECO:0000313" key="3">
    <source>
        <dbReference type="Proteomes" id="UP001162060"/>
    </source>
</evidence>
<evidence type="ECO:0000259" key="1">
    <source>
        <dbReference type="PROSITE" id="PS50878"/>
    </source>
</evidence>
<evidence type="ECO:0000313" key="2">
    <source>
        <dbReference type="EMBL" id="CAK7945175.1"/>
    </source>
</evidence>
<gene>
    <name evidence="2" type="ORF">PM001_LOCUS30325</name>
</gene>
<proteinExistence type="predicted"/>
<dbReference type="Pfam" id="PF00078">
    <property type="entry name" value="RVT_1"/>
    <property type="match status" value="1"/>
</dbReference>
<dbReference type="SUPFAM" id="SSF56672">
    <property type="entry name" value="DNA/RNA polymerases"/>
    <property type="match status" value="1"/>
</dbReference>
<dbReference type="InterPro" id="IPR043502">
    <property type="entry name" value="DNA/RNA_pol_sf"/>
</dbReference>
<dbReference type="PANTHER" id="PTHR33064">
    <property type="entry name" value="POL PROTEIN"/>
    <property type="match status" value="1"/>
</dbReference>
<dbReference type="Gene3D" id="3.30.70.270">
    <property type="match status" value="2"/>
</dbReference>
<accession>A0AAV1VEB7</accession>
<dbReference type="PANTHER" id="PTHR33064:SF37">
    <property type="entry name" value="RIBONUCLEASE H"/>
    <property type="match status" value="1"/>
</dbReference>
<dbReference type="InterPro" id="IPR000477">
    <property type="entry name" value="RT_dom"/>
</dbReference>
<dbReference type="PROSITE" id="PS50878">
    <property type="entry name" value="RT_POL"/>
    <property type="match status" value="1"/>
</dbReference>
<comment type="caution">
    <text evidence="2">The sequence shown here is derived from an EMBL/GenBank/DDBJ whole genome shotgun (WGS) entry which is preliminary data.</text>
</comment>